<dbReference type="InterPro" id="IPR001647">
    <property type="entry name" value="HTH_TetR"/>
</dbReference>
<evidence type="ECO:0000313" key="7">
    <source>
        <dbReference type="Proteomes" id="UP000028186"/>
    </source>
</evidence>
<dbReference type="RefSeq" id="WP_038549059.1">
    <property type="nucleotide sequence ID" value="NZ_HG938355.1"/>
</dbReference>
<keyword evidence="1" id="KW-0805">Transcription regulation</keyword>
<protein>
    <recommendedName>
        <fullName evidence="5">HTH tetR-type domain-containing protein</fullName>
    </recommendedName>
</protein>
<name>A0A068T5A8_NEOGA</name>
<dbReference type="InterPro" id="IPR050109">
    <property type="entry name" value="HTH-type_TetR-like_transc_reg"/>
</dbReference>
<dbReference type="GO" id="GO:0000976">
    <property type="term" value="F:transcription cis-regulatory region binding"/>
    <property type="evidence" value="ECO:0007669"/>
    <property type="project" value="TreeGrafter"/>
</dbReference>
<dbReference type="Proteomes" id="UP000028186">
    <property type="component" value="Chromosome I"/>
</dbReference>
<dbReference type="SUPFAM" id="SSF48498">
    <property type="entry name" value="Tetracyclin repressor-like, C-terminal domain"/>
    <property type="match status" value="1"/>
</dbReference>
<feature type="domain" description="HTH tetR-type" evidence="5">
    <location>
        <begin position="12"/>
        <end position="72"/>
    </location>
</feature>
<dbReference type="KEGG" id="ngl:RG1141_CH13220"/>
<dbReference type="PANTHER" id="PTHR30055:SF151">
    <property type="entry name" value="TRANSCRIPTIONAL REGULATORY PROTEIN"/>
    <property type="match status" value="1"/>
</dbReference>
<dbReference type="eggNOG" id="COG1309">
    <property type="taxonomic scope" value="Bacteria"/>
</dbReference>
<organism evidence="6 7">
    <name type="scientific">Neorhizobium galegae bv. officinalis bv. officinalis str. HAMBI 1141</name>
    <dbReference type="NCBI Taxonomy" id="1028801"/>
    <lineage>
        <taxon>Bacteria</taxon>
        <taxon>Pseudomonadati</taxon>
        <taxon>Pseudomonadota</taxon>
        <taxon>Alphaproteobacteria</taxon>
        <taxon>Hyphomicrobiales</taxon>
        <taxon>Rhizobiaceae</taxon>
        <taxon>Rhizobium/Agrobacterium group</taxon>
        <taxon>Neorhizobium</taxon>
    </lineage>
</organism>
<dbReference type="PROSITE" id="PS50977">
    <property type="entry name" value="HTH_TETR_2"/>
    <property type="match status" value="1"/>
</dbReference>
<dbReference type="EMBL" id="HG938355">
    <property type="protein sequence ID" value="CDN53673.1"/>
    <property type="molecule type" value="Genomic_DNA"/>
</dbReference>
<reference evidence="7" key="1">
    <citation type="journal article" date="2014" name="BMC Genomics">
        <title>Genome sequencing of two Neorhizobium galegae strains reveals a noeT gene responsible for the unusual acetylation of the nodulation factors.</title>
        <authorList>
            <person name="Osterman J."/>
            <person name="Marsh J."/>
            <person name="Laine P.K."/>
            <person name="Zeng Z."/>
            <person name="Alatalo E."/>
            <person name="Sullivan J.T."/>
            <person name="Young J.P."/>
            <person name="Thomas-Oates J."/>
            <person name="Paulin L."/>
            <person name="Lindstrom K."/>
        </authorList>
    </citation>
    <scope>NUCLEOTIDE SEQUENCE [LARGE SCALE GENOMIC DNA]</scope>
    <source>
        <strain evidence="7">HAMBI 1141</strain>
    </source>
</reference>
<accession>A0A068T5A8</accession>
<dbReference type="InterPro" id="IPR036271">
    <property type="entry name" value="Tet_transcr_reg_TetR-rel_C_sf"/>
</dbReference>
<dbReference type="Gene3D" id="1.10.357.10">
    <property type="entry name" value="Tetracycline Repressor, domain 2"/>
    <property type="match status" value="1"/>
</dbReference>
<dbReference type="Gene3D" id="1.10.10.60">
    <property type="entry name" value="Homeodomain-like"/>
    <property type="match status" value="1"/>
</dbReference>
<feature type="DNA-binding region" description="H-T-H motif" evidence="4">
    <location>
        <begin position="35"/>
        <end position="54"/>
    </location>
</feature>
<dbReference type="GO" id="GO:0003700">
    <property type="term" value="F:DNA-binding transcription factor activity"/>
    <property type="evidence" value="ECO:0007669"/>
    <property type="project" value="TreeGrafter"/>
</dbReference>
<proteinExistence type="predicted"/>
<dbReference type="AlphaFoldDB" id="A0A068T5A8"/>
<evidence type="ECO:0000256" key="1">
    <source>
        <dbReference type="ARBA" id="ARBA00023015"/>
    </source>
</evidence>
<dbReference type="SUPFAM" id="SSF46689">
    <property type="entry name" value="Homeodomain-like"/>
    <property type="match status" value="1"/>
</dbReference>
<evidence type="ECO:0000256" key="2">
    <source>
        <dbReference type="ARBA" id="ARBA00023125"/>
    </source>
</evidence>
<evidence type="ECO:0000313" key="6">
    <source>
        <dbReference type="EMBL" id="CDN53673.1"/>
    </source>
</evidence>
<dbReference type="HOGENOM" id="CLU_069543_5_2_5"/>
<keyword evidence="2 4" id="KW-0238">DNA-binding</keyword>
<dbReference type="Pfam" id="PF00440">
    <property type="entry name" value="TetR_N"/>
    <property type="match status" value="1"/>
</dbReference>
<dbReference type="PANTHER" id="PTHR30055">
    <property type="entry name" value="HTH-TYPE TRANSCRIPTIONAL REGULATOR RUTR"/>
    <property type="match status" value="1"/>
</dbReference>
<keyword evidence="3" id="KW-0804">Transcription</keyword>
<evidence type="ECO:0000259" key="5">
    <source>
        <dbReference type="PROSITE" id="PS50977"/>
    </source>
</evidence>
<evidence type="ECO:0000256" key="4">
    <source>
        <dbReference type="PROSITE-ProRule" id="PRU00335"/>
    </source>
</evidence>
<gene>
    <name evidence="6" type="ORF">RG1141_CH13220</name>
</gene>
<evidence type="ECO:0000256" key="3">
    <source>
        <dbReference type="ARBA" id="ARBA00023163"/>
    </source>
</evidence>
<dbReference type="PATRIC" id="fig|1028801.3.peg.1347"/>
<sequence length="222" mass="23745">MKKAAGTRRQDSLSRDRIIDTAIRILDSDGETGLTFQALARTLATGAGAIYWHVENKNDLLTAACDAVVARTLDAAEGGAMPGATIRALAVGLFDAMDEHPWIGSALARAGGKMPILRILEGVGQQVRAFGVPQEAEWTTVSAILSYILGVGGQNAANAQFAGQHGLDRSKFLEEVADEWSRLDPDEFPFARSIALYLPQHDDRADFVAGIDLILRGIGMPS</sequence>
<dbReference type="InterPro" id="IPR009057">
    <property type="entry name" value="Homeodomain-like_sf"/>
</dbReference>